<reference evidence="3 4" key="1">
    <citation type="submission" date="2017-11" db="EMBL/GenBank/DDBJ databases">
        <title>Taxonomic description and genome sequences of Spirosoma HA7 sp. nov., isolated from pollen microhabitat of Corylus avellana.</title>
        <authorList>
            <person name="Ambika Manirajan B."/>
            <person name="Suarez C."/>
            <person name="Ratering S."/>
            <person name="Geissler-Plaum R."/>
            <person name="Cardinale M."/>
            <person name="Sylvia S."/>
        </authorList>
    </citation>
    <scope>NUCLEOTIDE SEQUENCE [LARGE SCALE GENOMIC DNA]</scope>
    <source>
        <strain evidence="3 4">HA7</strain>
    </source>
</reference>
<sequence>MNDYLVVSSCLLLVSMLLFVLGRIRLLNDKFYIPVCLSSFIFGGFYGLQVSRPVVIQFLGFPDKINDLLFYDYGNGLLGLLPLSLAMGLIGKYLLNLDYQEQWSGTTTFKLVSLKYGLISGLLLAAVPLLLMATSGHKFSYKIDVYRYSVNGVTNLYEELICRGLLLACCVKYWTKLWAVVWTSMVFGLAHGVTEKSIGIALGAGLMAWAVLKAKSLWAGWTSHQLTDTLVDTFLP</sequence>
<gene>
    <name evidence="3" type="ORF">CWM47_31610</name>
</gene>
<dbReference type="GO" id="GO:0080120">
    <property type="term" value="P:CAAX-box protein maturation"/>
    <property type="evidence" value="ECO:0007669"/>
    <property type="project" value="UniProtKB-ARBA"/>
</dbReference>
<organism evidence="3 4">
    <name type="scientific">Spirosoma pollinicola</name>
    <dbReference type="NCBI Taxonomy" id="2057025"/>
    <lineage>
        <taxon>Bacteria</taxon>
        <taxon>Pseudomonadati</taxon>
        <taxon>Bacteroidota</taxon>
        <taxon>Cytophagia</taxon>
        <taxon>Cytophagales</taxon>
        <taxon>Cytophagaceae</taxon>
        <taxon>Spirosoma</taxon>
    </lineage>
</organism>
<evidence type="ECO:0000256" key="1">
    <source>
        <dbReference type="SAM" id="Phobius"/>
    </source>
</evidence>
<feature type="transmembrane region" description="Helical" evidence="1">
    <location>
        <begin position="116"/>
        <end position="133"/>
    </location>
</feature>
<evidence type="ECO:0000313" key="4">
    <source>
        <dbReference type="Proteomes" id="UP000232883"/>
    </source>
</evidence>
<dbReference type="EMBL" id="CP025096">
    <property type="protein sequence ID" value="AUD05996.1"/>
    <property type="molecule type" value="Genomic_DNA"/>
</dbReference>
<evidence type="ECO:0000259" key="2">
    <source>
        <dbReference type="Pfam" id="PF02517"/>
    </source>
</evidence>
<feature type="transmembrane region" description="Helical" evidence="1">
    <location>
        <begin position="31"/>
        <end position="48"/>
    </location>
</feature>
<dbReference type="AlphaFoldDB" id="A0A2K8Z7Y8"/>
<dbReference type="Pfam" id="PF02517">
    <property type="entry name" value="Rce1-like"/>
    <property type="match status" value="1"/>
</dbReference>
<dbReference type="InterPro" id="IPR003675">
    <property type="entry name" value="Rce1/LyrA-like_dom"/>
</dbReference>
<feature type="domain" description="CAAX prenyl protease 2/Lysostaphin resistance protein A-like" evidence="2">
    <location>
        <begin position="153"/>
        <end position="229"/>
    </location>
</feature>
<accession>A0A2K8Z7Y8</accession>
<keyword evidence="1" id="KW-1133">Transmembrane helix</keyword>
<dbReference type="Proteomes" id="UP000232883">
    <property type="component" value="Chromosome"/>
</dbReference>
<keyword evidence="4" id="KW-1185">Reference proteome</keyword>
<keyword evidence="1" id="KW-0472">Membrane</keyword>
<keyword evidence="1" id="KW-0812">Transmembrane</keyword>
<dbReference type="KEGG" id="spir:CWM47_31610"/>
<evidence type="ECO:0000313" key="3">
    <source>
        <dbReference type="EMBL" id="AUD05996.1"/>
    </source>
</evidence>
<proteinExistence type="predicted"/>
<name>A0A2K8Z7Y8_9BACT</name>
<protein>
    <recommendedName>
        <fullName evidence="2">CAAX prenyl protease 2/Lysostaphin resistance protein A-like domain-containing protein</fullName>
    </recommendedName>
</protein>
<feature type="transmembrane region" description="Helical" evidence="1">
    <location>
        <begin position="6"/>
        <end position="24"/>
    </location>
</feature>
<dbReference type="GO" id="GO:0004175">
    <property type="term" value="F:endopeptidase activity"/>
    <property type="evidence" value="ECO:0007669"/>
    <property type="project" value="UniProtKB-ARBA"/>
</dbReference>
<feature type="transmembrane region" description="Helical" evidence="1">
    <location>
        <begin position="68"/>
        <end position="95"/>
    </location>
</feature>